<reference evidence="2" key="1">
    <citation type="submission" date="2017-05" db="EMBL/GenBank/DDBJ databases">
        <title>Improved OligoMM genomes.</title>
        <authorList>
            <person name="Garzetti D."/>
        </authorList>
    </citation>
    <scope>NUCLEOTIDE SEQUENCE [LARGE SCALE GENOMIC DNA]</scope>
    <source>
        <strain evidence="2">YL45</strain>
    </source>
</reference>
<comment type="caution">
    <text evidence="1">The sequence shown here is derived from an EMBL/GenBank/DDBJ whole genome shotgun (WGS) entry which is preliminary data.</text>
</comment>
<name>A0A227KRD3_9BURK</name>
<keyword evidence="2" id="KW-1185">Reference proteome</keyword>
<proteinExistence type="predicted"/>
<evidence type="ECO:0000313" key="2">
    <source>
        <dbReference type="Proteomes" id="UP000214610"/>
    </source>
</evidence>
<accession>A0A227KRD3</accession>
<gene>
    <name evidence="1" type="ORF">ADH67_03625</name>
</gene>
<dbReference type="Proteomes" id="UP000214610">
    <property type="component" value="Unassembled WGS sequence"/>
</dbReference>
<evidence type="ECO:0000313" key="1">
    <source>
        <dbReference type="EMBL" id="OXE50108.1"/>
    </source>
</evidence>
<organism evidence="1 2">
    <name type="scientific">Turicimonas muris</name>
    <dbReference type="NCBI Taxonomy" id="1796652"/>
    <lineage>
        <taxon>Bacteria</taxon>
        <taxon>Pseudomonadati</taxon>
        <taxon>Pseudomonadota</taxon>
        <taxon>Betaproteobacteria</taxon>
        <taxon>Burkholderiales</taxon>
        <taxon>Sutterellaceae</taxon>
        <taxon>Turicimonas</taxon>
    </lineage>
</organism>
<sequence>MAPSYESLKTGTDAVFVRGCFDLIQFPNFSRVNKITFLKIPSKRKQVIFLVFNEPWNLME</sequence>
<protein>
    <submittedName>
        <fullName evidence="1">Uncharacterized protein</fullName>
    </submittedName>
</protein>
<dbReference type="AlphaFoldDB" id="A0A227KRD3"/>
<dbReference type="EMBL" id="NHMP01000002">
    <property type="protein sequence ID" value="OXE50108.1"/>
    <property type="molecule type" value="Genomic_DNA"/>
</dbReference>